<feature type="region of interest" description="Disordered" evidence="1">
    <location>
        <begin position="1"/>
        <end position="23"/>
    </location>
</feature>
<dbReference type="HOGENOM" id="CLU_2418362_0_0_10"/>
<keyword evidence="3" id="KW-1185">Reference proteome</keyword>
<dbReference type="EMBL" id="JH660660">
    <property type="protein sequence ID" value="EIM32053.1"/>
    <property type="molecule type" value="Genomic_DNA"/>
</dbReference>
<feature type="non-terminal residue" evidence="2">
    <location>
        <position position="1"/>
    </location>
</feature>
<proteinExistence type="predicted"/>
<gene>
    <name evidence="2" type="ORF">PrebiDRAFT_0268</name>
</gene>
<reference evidence="2 3" key="1">
    <citation type="submission" date="2012-02" db="EMBL/GenBank/DDBJ databases">
        <title>Improved High-Quality Draft genome of Prevotella bivia DSM 20514.</title>
        <authorList>
            <consortium name="US DOE Joint Genome Institute (JGI-PGF)"/>
            <person name="Lucas S."/>
            <person name="Copeland A."/>
            <person name="Lapidus A."/>
            <person name="Bruce D."/>
            <person name="Goodwin L."/>
            <person name="Pitluck S."/>
            <person name="Peters L."/>
            <person name="Mikhailova N."/>
            <person name="Munk A.C.C."/>
            <person name="Kyrpides N."/>
            <person name="Mavromatis K."/>
            <person name="Detter J.C."/>
            <person name="Han C."/>
            <person name="Land M."/>
            <person name="Hauser L."/>
            <person name="Markowitz V."/>
            <person name="Cheng J.-F."/>
            <person name="Hugenholtz P."/>
            <person name="Woyke T."/>
            <person name="Wu D."/>
            <person name="Gronow S."/>
            <person name="Wellnitz S."/>
            <person name="Brambilla E."/>
            <person name="Klenk H.-P."/>
            <person name="Eisen J.A."/>
        </authorList>
    </citation>
    <scope>NUCLEOTIDE SEQUENCE [LARGE SCALE GENOMIC DNA]</scope>
    <source>
        <strain evidence="2 3">DSM 20514</strain>
    </source>
</reference>
<evidence type="ECO:0000256" key="1">
    <source>
        <dbReference type="SAM" id="MobiDB-lite"/>
    </source>
</evidence>
<protein>
    <recommendedName>
        <fullName evidence="4">Transposase DDE domain-containing protein</fullName>
    </recommendedName>
</protein>
<organism evidence="2 3">
    <name type="scientific">Prevotella bivia DSM 20514</name>
    <dbReference type="NCBI Taxonomy" id="868129"/>
    <lineage>
        <taxon>Bacteria</taxon>
        <taxon>Pseudomonadati</taxon>
        <taxon>Bacteroidota</taxon>
        <taxon>Bacteroidia</taxon>
        <taxon>Bacteroidales</taxon>
        <taxon>Prevotellaceae</taxon>
        <taxon>Prevotella</taxon>
    </lineage>
</organism>
<sequence length="91" mass="10529">LGRPPKEENDTHAEDKKRAIGERNEIEGTFGTTKRVYRANDIRAKLDQTADTWIGACFFAKNIMKFLRGLSLSHFRKIGLEDLPKENYELF</sequence>
<evidence type="ECO:0000313" key="2">
    <source>
        <dbReference type="EMBL" id="EIM32053.1"/>
    </source>
</evidence>
<evidence type="ECO:0008006" key="4">
    <source>
        <dbReference type="Google" id="ProtNLM"/>
    </source>
</evidence>
<dbReference type="AlphaFoldDB" id="I4Z761"/>
<name>I4Z761_9BACT</name>
<evidence type="ECO:0000313" key="3">
    <source>
        <dbReference type="Proteomes" id="UP000002786"/>
    </source>
</evidence>
<accession>I4Z761</accession>
<dbReference type="Proteomes" id="UP000002786">
    <property type="component" value="Unassembled WGS sequence"/>
</dbReference>